<accession>A0A4S2MY49</accession>
<reference evidence="2 3" key="1">
    <citation type="submission" date="2019-04" db="EMBL/GenBank/DDBJ databases">
        <title>Comparative genomics and transcriptomics to analyze fruiting body development in filamentous ascomycetes.</title>
        <authorList>
            <consortium name="DOE Joint Genome Institute"/>
            <person name="Lutkenhaus R."/>
            <person name="Traeger S."/>
            <person name="Breuer J."/>
            <person name="Kuo A."/>
            <person name="Lipzen A."/>
            <person name="Pangilinan J."/>
            <person name="Dilworth D."/>
            <person name="Sandor L."/>
            <person name="Poggeler S."/>
            <person name="Barry K."/>
            <person name="Grigoriev I.V."/>
            <person name="Nowrousian M."/>
        </authorList>
    </citation>
    <scope>NUCLEOTIDE SEQUENCE [LARGE SCALE GENOMIC DNA]</scope>
    <source>
        <strain evidence="2 3">CBS 389.68</strain>
    </source>
</reference>
<evidence type="ECO:0000256" key="1">
    <source>
        <dbReference type="SAM" id="SignalP"/>
    </source>
</evidence>
<keyword evidence="1" id="KW-0732">Signal</keyword>
<feature type="chain" id="PRO_5020511911" description="Secreted protein" evidence="1">
    <location>
        <begin position="19"/>
        <end position="74"/>
    </location>
</feature>
<proteinExistence type="predicted"/>
<sequence>MFIIIIIIFLLFFSLADCGVAAAEAVYGVHSMSIWILSGCRTGISCESSFVEEEKEEVISSINPPQPIPEERER</sequence>
<evidence type="ECO:0000313" key="2">
    <source>
        <dbReference type="EMBL" id="TGZ81630.1"/>
    </source>
</evidence>
<gene>
    <name evidence="2" type="ORF">EX30DRAFT_340506</name>
</gene>
<organism evidence="2 3">
    <name type="scientific">Ascodesmis nigricans</name>
    <dbReference type="NCBI Taxonomy" id="341454"/>
    <lineage>
        <taxon>Eukaryota</taxon>
        <taxon>Fungi</taxon>
        <taxon>Dikarya</taxon>
        <taxon>Ascomycota</taxon>
        <taxon>Pezizomycotina</taxon>
        <taxon>Pezizomycetes</taxon>
        <taxon>Pezizales</taxon>
        <taxon>Ascodesmidaceae</taxon>
        <taxon>Ascodesmis</taxon>
    </lineage>
</organism>
<evidence type="ECO:0000313" key="3">
    <source>
        <dbReference type="Proteomes" id="UP000298138"/>
    </source>
</evidence>
<dbReference type="EMBL" id="ML220118">
    <property type="protein sequence ID" value="TGZ81630.1"/>
    <property type="molecule type" value="Genomic_DNA"/>
</dbReference>
<keyword evidence="3" id="KW-1185">Reference proteome</keyword>
<name>A0A4S2MY49_9PEZI</name>
<dbReference type="AlphaFoldDB" id="A0A4S2MY49"/>
<dbReference type="Proteomes" id="UP000298138">
    <property type="component" value="Unassembled WGS sequence"/>
</dbReference>
<dbReference type="InParanoid" id="A0A4S2MY49"/>
<protein>
    <recommendedName>
        <fullName evidence="4">Secreted protein</fullName>
    </recommendedName>
</protein>
<evidence type="ECO:0008006" key="4">
    <source>
        <dbReference type="Google" id="ProtNLM"/>
    </source>
</evidence>
<feature type="signal peptide" evidence="1">
    <location>
        <begin position="1"/>
        <end position="18"/>
    </location>
</feature>